<reference evidence="3 4" key="1">
    <citation type="journal article" date="2019" name="Nat. Plants">
        <title>Genome sequencing of Musa balbisiana reveals subgenome evolution and function divergence in polyploid bananas.</title>
        <authorList>
            <person name="Yao X."/>
        </authorList>
    </citation>
    <scope>NUCLEOTIDE SEQUENCE [LARGE SCALE GENOMIC DNA]</scope>
    <source>
        <strain evidence="4">cv. DH-PKW</strain>
        <tissue evidence="3">Leaves</tissue>
    </source>
</reference>
<dbReference type="PANTHER" id="PTHR48077:SF6">
    <property type="entry name" value="TRYPTOPHAN SYNTHASE"/>
    <property type="match status" value="1"/>
</dbReference>
<evidence type="ECO:0000256" key="1">
    <source>
        <dbReference type="ARBA" id="ARBA00001933"/>
    </source>
</evidence>
<dbReference type="Gene3D" id="3.40.50.1100">
    <property type="match status" value="1"/>
</dbReference>
<dbReference type="GO" id="GO:0005737">
    <property type="term" value="C:cytoplasm"/>
    <property type="evidence" value="ECO:0007669"/>
    <property type="project" value="TreeGrafter"/>
</dbReference>
<dbReference type="GO" id="GO:0004834">
    <property type="term" value="F:tryptophan synthase activity"/>
    <property type="evidence" value="ECO:0007669"/>
    <property type="project" value="InterPro"/>
</dbReference>
<protein>
    <recommendedName>
        <fullName evidence="5">Tryptophan synthase beta chain-like PALP domain-containing protein</fullName>
    </recommendedName>
</protein>
<dbReference type="GO" id="GO:0052684">
    <property type="term" value="F:L-serine hydro-lyase (adding indole, L-tryptophan-forming) activity"/>
    <property type="evidence" value="ECO:0007669"/>
    <property type="project" value="TreeGrafter"/>
</dbReference>
<organism evidence="3 4">
    <name type="scientific">Musa balbisiana</name>
    <name type="common">Banana</name>
    <dbReference type="NCBI Taxonomy" id="52838"/>
    <lineage>
        <taxon>Eukaryota</taxon>
        <taxon>Viridiplantae</taxon>
        <taxon>Streptophyta</taxon>
        <taxon>Embryophyta</taxon>
        <taxon>Tracheophyta</taxon>
        <taxon>Spermatophyta</taxon>
        <taxon>Magnoliopsida</taxon>
        <taxon>Liliopsida</taxon>
        <taxon>Zingiberales</taxon>
        <taxon>Musaceae</taxon>
        <taxon>Musa</taxon>
    </lineage>
</organism>
<accession>A0A4S8I9T7</accession>
<proteinExistence type="predicted"/>
<evidence type="ECO:0000313" key="4">
    <source>
        <dbReference type="Proteomes" id="UP000317650"/>
    </source>
</evidence>
<dbReference type="InterPro" id="IPR023026">
    <property type="entry name" value="Trp_synth_beta/beta-like"/>
</dbReference>
<keyword evidence="4" id="KW-1185">Reference proteome</keyword>
<dbReference type="SUPFAM" id="SSF53686">
    <property type="entry name" value="Tryptophan synthase beta subunit-like PLP-dependent enzymes"/>
    <property type="match status" value="1"/>
</dbReference>
<dbReference type="AlphaFoldDB" id="A0A4S8I9T7"/>
<evidence type="ECO:0008006" key="5">
    <source>
        <dbReference type="Google" id="ProtNLM"/>
    </source>
</evidence>
<keyword evidence="2" id="KW-0663">Pyridoxal phosphate</keyword>
<comment type="caution">
    <text evidence="3">The sequence shown here is derived from an EMBL/GenBank/DDBJ whole genome shotgun (WGS) entry which is preliminary data.</text>
</comment>
<gene>
    <name evidence="3" type="ORF">C4D60_Mb02t07280</name>
</gene>
<dbReference type="STRING" id="52838.A0A4S8I9T7"/>
<evidence type="ECO:0000256" key="2">
    <source>
        <dbReference type="ARBA" id="ARBA00022898"/>
    </source>
</evidence>
<dbReference type="EMBL" id="PYDT01000011">
    <property type="protein sequence ID" value="THU44429.1"/>
    <property type="molecule type" value="Genomic_DNA"/>
</dbReference>
<comment type="cofactor">
    <cofactor evidence="1">
        <name>pyridoxal 5'-phosphate</name>
        <dbReference type="ChEBI" id="CHEBI:597326"/>
    </cofactor>
</comment>
<name>A0A4S8I9T7_MUSBA</name>
<dbReference type="Proteomes" id="UP000317650">
    <property type="component" value="Chromosome 2"/>
</dbReference>
<dbReference type="InterPro" id="IPR036052">
    <property type="entry name" value="TrpB-like_PALP_sf"/>
</dbReference>
<evidence type="ECO:0000313" key="3">
    <source>
        <dbReference type="EMBL" id="THU44429.1"/>
    </source>
</evidence>
<dbReference type="PANTHER" id="PTHR48077">
    <property type="entry name" value="TRYPTOPHAN SYNTHASE-RELATED"/>
    <property type="match status" value="1"/>
</dbReference>
<sequence>MATALLPSSPVSDRLRRSFPGMLHLNFTNHVILKFIMCYTSHFVGVERSLIGSAPSLKFTVHKKLSHAHGLRTRAVYGDVNKVEIPRQWYNVVADLPLKPPPALHPKTHKPLKHEDLSPLFPDELIRQEVSDDRFIPIPDEVIDIYKLWRPTPLIRAKRLEKLLGTPAKIYYKYEGTSPAGSHKPNTYRNSYLDTYR</sequence>